<dbReference type="PANTHER" id="PTHR43464">
    <property type="entry name" value="METHYLTRANSFERASE"/>
    <property type="match status" value="1"/>
</dbReference>
<keyword evidence="1" id="KW-0489">Methyltransferase</keyword>
<evidence type="ECO:0000313" key="5">
    <source>
        <dbReference type="EMBL" id="QDT18163.1"/>
    </source>
</evidence>
<dbReference type="CDD" id="cd02440">
    <property type="entry name" value="AdoMet_MTases"/>
    <property type="match status" value="1"/>
</dbReference>
<reference evidence="5 6" key="1">
    <citation type="submission" date="2019-02" db="EMBL/GenBank/DDBJ databases">
        <title>Deep-cultivation of Planctomycetes and their phenomic and genomic characterization uncovers novel biology.</title>
        <authorList>
            <person name="Wiegand S."/>
            <person name="Jogler M."/>
            <person name="Boedeker C."/>
            <person name="Pinto D."/>
            <person name="Vollmers J."/>
            <person name="Rivas-Marin E."/>
            <person name="Kohn T."/>
            <person name="Peeters S.H."/>
            <person name="Heuer A."/>
            <person name="Rast P."/>
            <person name="Oberbeckmann S."/>
            <person name="Bunk B."/>
            <person name="Jeske O."/>
            <person name="Meyerdierks A."/>
            <person name="Storesund J.E."/>
            <person name="Kallscheuer N."/>
            <person name="Luecker S."/>
            <person name="Lage O.M."/>
            <person name="Pohl T."/>
            <person name="Merkel B.J."/>
            <person name="Hornburger P."/>
            <person name="Mueller R.-W."/>
            <person name="Bruemmer F."/>
            <person name="Labrenz M."/>
            <person name="Spormann A.M."/>
            <person name="Op den Camp H."/>
            <person name="Overmann J."/>
            <person name="Amann R."/>
            <person name="Jetten M.S.M."/>
            <person name="Mascher T."/>
            <person name="Medema M.H."/>
            <person name="Devos D.P."/>
            <person name="Kaster A.-K."/>
            <person name="Ovreas L."/>
            <person name="Rohde M."/>
            <person name="Galperin M.Y."/>
            <person name="Jogler C."/>
        </authorList>
    </citation>
    <scope>NUCLEOTIDE SEQUENCE [LARGE SCALE GENOMIC DNA]</scope>
    <source>
        <strain evidence="5 6">CA12</strain>
    </source>
</reference>
<dbReference type="AlphaFoldDB" id="A0A517PFK7"/>
<dbReference type="GO" id="GO:0032259">
    <property type="term" value="P:methylation"/>
    <property type="evidence" value="ECO:0007669"/>
    <property type="project" value="UniProtKB-KW"/>
</dbReference>
<keyword evidence="6" id="KW-1185">Reference proteome</keyword>
<evidence type="ECO:0000256" key="2">
    <source>
        <dbReference type="ARBA" id="ARBA00022679"/>
    </source>
</evidence>
<protein>
    <recommendedName>
        <fullName evidence="4">Methyltransferase domain-containing protein</fullName>
    </recommendedName>
</protein>
<gene>
    <name evidence="5" type="ORF">CA12_43040</name>
</gene>
<keyword evidence="2" id="KW-0808">Transferase</keyword>
<dbReference type="Proteomes" id="UP000318741">
    <property type="component" value="Chromosome"/>
</dbReference>
<keyword evidence="3" id="KW-0949">S-adenosyl-L-methionine</keyword>
<dbReference type="Pfam" id="PF13649">
    <property type="entry name" value="Methyltransf_25"/>
    <property type="match status" value="1"/>
</dbReference>
<dbReference type="InterPro" id="IPR029063">
    <property type="entry name" value="SAM-dependent_MTases_sf"/>
</dbReference>
<accession>A0A517PFK7</accession>
<dbReference type="KEGG" id="acaf:CA12_43040"/>
<sequence>MTGVNARRDWAAVADDRRITRRACGRALAYAPVRFVRVGSYDDAVPTAPTSPAPTAPLAVRRVEPEVMDDPGLDPAAHRAALTGLRRLNAVSGTTASLARALQPILSAVPAVRTPRVLDVACGGGDGAVALAQRLSILLRRTVEVDGCDLSPVAVAAANQLALEAGLDAEFREADALAGPLPAPSLPDPGGERYDAAVSSLFLHHLEDDDAPRVLRNMAAAANAVVISDLRRTRLGLAMAHVACRALSRSPVVHYDGPQSVRAAFTIEEFRRVADAAGLSGYEIRTVWPQRFLFVWQQPADGAAT</sequence>
<evidence type="ECO:0000313" key="6">
    <source>
        <dbReference type="Proteomes" id="UP000318741"/>
    </source>
</evidence>
<proteinExistence type="predicted"/>
<dbReference type="GO" id="GO:0008168">
    <property type="term" value="F:methyltransferase activity"/>
    <property type="evidence" value="ECO:0007669"/>
    <property type="project" value="UniProtKB-KW"/>
</dbReference>
<dbReference type="PANTHER" id="PTHR43464:SF19">
    <property type="entry name" value="UBIQUINONE BIOSYNTHESIS O-METHYLTRANSFERASE, MITOCHONDRIAL"/>
    <property type="match status" value="1"/>
</dbReference>
<evidence type="ECO:0000259" key="4">
    <source>
        <dbReference type="Pfam" id="PF13649"/>
    </source>
</evidence>
<dbReference type="InterPro" id="IPR041698">
    <property type="entry name" value="Methyltransf_25"/>
</dbReference>
<organism evidence="5 6">
    <name type="scientific">Alienimonas californiensis</name>
    <dbReference type="NCBI Taxonomy" id="2527989"/>
    <lineage>
        <taxon>Bacteria</taxon>
        <taxon>Pseudomonadati</taxon>
        <taxon>Planctomycetota</taxon>
        <taxon>Planctomycetia</taxon>
        <taxon>Planctomycetales</taxon>
        <taxon>Planctomycetaceae</taxon>
        <taxon>Alienimonas</taxon>
    </lineage>
</organism>
<dbReference type="Gene3D" id="3.40.50.150">
    <property type="entry name" value="Vaccinia Virus protein VP39"/>
    <property type="match status" value="1"/>
</dbReference>
<feature type="domain" description="Methyltransferase" evidence="4">
    <location>
        <begin position="117"/>
        <end position="221"/>
    </location>
</feature>
<dbReference type="SUPFAM" id="SSF53335">
    <property type="entry name" value="S-adenosyl-L-methionine-dependent methyltransferases"/>
    <property type="match status" value="1"/>
</dbReference>
<evidence type="ECO:0000256" key="3">
    <source>
        <dbReference type="ARBA" id="ARBA00022691"/>
    </source>
</evidence>
<name>A0A517PFK7_9PLAN</name>
<evidence type="ECO:0000256" key="1">
    <source>
        <dbReference type="ARBA" id="ARBA00022603"/>
    </source>
</evidence>
<dbReference type="EMBL" id="CP036265">
    <property type="protein sequence ID" value="QDT18163.1"/>
    <property type="molecule type" value="Genomic_DNA"/>
</dbReference>